<keyword evidence="1" id="KW-0175">Coiled coil</keyword>
<keyword evidence="4" id="KW-1185">Reference proteome</keyword>
<feature type="domain" description="Ras-GEF" evidence="2">
    <location>
        <begin position="51"/>
        <end position="197"/>
    </location>
</feature>
<evidence type="ECO:0000313" key="4">
    <source>
        <dbReference type="Proteomes" id="UP000254677"/>
    </source>
</evidence>
<dbReference type="Pfam" id="PF00617">
    <property type="entry name" value="RasGEF"/>
    <property type="match status" value="1"/>
</dbReference>
<sequence length="469" mass="54801">MPRIINSNAYADMEVELDTLFYQVYQHDKRDRQDTTFLVQSFLDKFSESLVSHCRQLFNNVREEDVIYYKSKDKRKGAYSLDPLSDYAGTLQLMVTTLIAGQEDPTKRAFYYEMFIQLMNSCYRKGDLTSATAIWIGLRSHNLGNYVDMKRISAKSRLLWQECDVELDRINSPVTTLIAHEELRRKFKEVLIPSLNPLIQIQANCKEVYDDRLAQAQEKLKEIEPKLRKLDREMHRLLNQLQFDNSIWSQEYYDYMSTVYLSQCQFEYSCLLREYDECLGYPGVAKEFHKDQNAEHLVRLLDRCFQENRELKISPPDGKVLALLDEVEEFNRTYPGDITLDLYDLVKENCHKVKARNISKYTSKIMEGLKHPRGVPVIGYENEQDPETVEYIQPTYDGIKLMQELYDAIEAHEPKVIVEIPVGRMHCGFFKDISNAPAVEEGLVLQNQDRQPIGYDLDDFQVPVVQVPS</sequence>
<dbReference type="Gene3D" id="1.10.840.10">
    <property type="entry name" value="Ras guanine-nucleotide exchange factors catalytic domain"/>
    <property type="match status" value="1"/>
</dbReference>
<dbReference type="GO" id="GO:0007264">
    <property type="term" value="P:small GTPase-mediated signal transduction"/>
    <property type="evidence" value="ECO:0007669"/>
    <property type="project" value="InterPro"/>
</dbReference>
<dbReference type="SUPFAM" id="SSF48366">
    <property type="entry name" value="Ras GEF"/>
    <property type="match status" value="1"/>
</dbReference>
<evidence type="ECO:0000259" key="2">
    <source>
        <dbReference type="Pfam" id="PF00617"/>
    </source>
</evidence>
<dbReference type="GO" id="GO:0005085">
    <property type="term" value="F:guanyl-nucleotide exchange factor activity"/>
    <property type="evidence" value="ECO:0007669"/>
    <property type="project" value="InterPro"/>
</dbReference>
<dbReference type="EMBL" id="UGOA01000001">
    <property type="protein sequence ID" value="STX42242.1"/>
    <property type="molecule type" value="Genomic_DNA"/>
</dbReference>
<dbReference type="InterPro" id="IPR036964">
    <property type="entry name" value="RASGEF_cat_dom_sf"/>
</dbReference>
<dbReference type="Proteomes" id="UP000254677">
    <property type="component" value="Unassembled WGS sequence"/>
</dbReference>
<proteinExistence type="predicted"/>
<evidence type="ECO:0000256" key="1">
    <source>
        <dbReference type="SAM" id="Coils"/>
    </source>
</evidence>
<dbReference type="OrthoDB" id="5637564at2"/>
<protein>
    <submittedName>
        <fullName evidence="3">Ras GEF</fullName>
    </submittedName>
</protein>
<accession>A0A378J3C3</accession>
<dbReference type="AlphaFoldDB" id="A0A378J3C3"/>
<dbReference type="RefSeq" id="WP_115221175.1">
    <property type="nucleotide sequence ID" value="NZ_CAXYJE010000003.1"/>
</dbReference>
<name>A0A378J3C3_9GAMM</name>
<feature type="coiled-coil region" evidence="1">
    <location>
        <begin position="213"/>
        <end position="240"/>
    </location>
</feature>
<evidence type="ECO:0000313" key="3">
    <source>
        <dbReference type="EMBL" id="STX42242.1"/>
    </source>
</evidence>
<reference evidence="3 4" key="1">
    <citation type="submission" date="2018-06" db="EMBL/GenBank/DDBJ databases">
        <authorList>
            <consortium name="Pathogen Informatics"/>
            <person name="Doyle S."/>
        </authorList>
    </citation>
    <scope>NUCLEOTIDE SEQUENCE [LARGE SCALE GENOMIC DNA]</scope>
    <source>
        <strain evidence="3 4">NCTC13292</strain>
    </source>
</reference>
<dbReference type="InterPro" id="IPR001895">
    <property type="entry name" value="RASGEF_cat_dom"/>
</dbReference>
<organism evidence="3 4">
    <name type="scientific">Legionella donaldsonii</name>
    <dbReference type="NCBI Taxonomy" id="45060"/>
    <lineage>
        <taxon>Bacteria</taxon>
        <taxon>Pseudomonadati</taxon>
        <taxon>Pseudomonadota</taxon>
        <taxon>Gammaproteobacteria</taxon>
        <taxon>Legionellales</taxon>
        <taxon>Legionellaceae</taxon>
        <taxon>Legionella</taxon>
    </lineage>
</organism>
<dbReference type="InterPro" id="IPR023578">
    <property type="entry name" value="Ras_GEF_dom_sf"/>
</dbReference>
<gene>
    <name evidence="3" type="ORF">NCTC13292_01451</name>
</gene>